<keyword evidence="2" id="KW-0863">Zinc-finger</keyword>
<evidence type="ECO:0000313" key="6">
    <source>
        <dbReference type="Proteomes" id="UP000492821"/>
    </source>
</evidence>
<dbReference type="InterPro" id="IPR007588">
    <property type="entry name" value="Znf_FLYWCH"/>
</dbReference>
<feature type="region of interest" description="Disordered" evidence="4">
    <location>
        <begin position="574"/>
        <end position="594"/>
    </location>
</feature>
<name>A0A7E4V8J8_PANRE</name>
<feature type="compositionally biased region" description="Polar residues" evidence="4">
    <location>
        <begin position="426"/>
        <end position="435"/>
    </location>
</feature>
<evidence type="ECO:0000256" key="1">
    <source>
        <dbReference type="ARBA" id="ARBA00022723"/>
    </source>
</evidence>
<dbReference type="Pfam" id="PF04500">
    <property type="entry name" value="FLYWCH"/>
    <property type="match status" value="1"/>
</dbReference>
<keyword evidence="3" id="KW-0862">Zinc</keyword>
<evidence type="ECO:0000256" key="2">
    <source>
        <dbReference type="ARBA" id="ARBA00022771"/>
    </source>
</evidence>
<accession>A0A7E4V8J8</accession>
<organism evidence="6 7">
    <name type="scientific">Panagrellus redivivus</name>
    <name type="common">Microworm</name>
    <dbReference type="NCBI Taxonomy" id="6233"/>
    <lineage>
        <taxon>Eukaryota</taxon>
        <taxon>Metazoa</taxon>
        <taxon>Ecdysozoa</taxon>
        <taxon>Nematoda</taxon>
        <taxon>Chromadorea</taxon>
        <taxon>Rhabditida</taxon>
        <taxon>Tylenchina</taxon>
        <taxon>Panagrolaimomorpha</taxon>
        <taxon>Panagrolaimoidea</taxon>
        <taxon>Panagrolaimidae</taxon>
        <taxon>Panagrellus</taxon>
    </lineage>
</organism>
<proteinExistence type="predicted"/>
<evidence type="ECO:0000256" key="3">
    <source>
        <dbReference type="ARBA" id="ARBA00022833"/>
    </source>
</evidence>
<feature type="domain" description="FLYWCH-type" evidence="5">
    <location>
        <begin position="227"/>
        <end position="293"/>
    </location>
</feature>
<evidence type="ECO:0000259" key="5">
    <source>
        <dbReference type="Pfam" id="PF04500"/>
    </source>
</evidence>
<protein>
    <submittedName>
        <fullName evidence="7">FLYWCH-type domain-containing protein</fullName>
    </submittedName>
</protein>
<reference evidence="7" key="2">
    <citation type="submission" date="2020-10" db="UniProtKB">
        <authorList>
            <consortium name="WormBaseParasite"/>
        </authorList>
    </citation>
    <scope>IDENTIFICATION</scope>
</reference>
<dbReference type="AlphaFoldDB" id="A0A7E4V8J8"/>
<evidence type="ECO:0000313" key="7">
    <source>
        <dbReference type="WBParaSite" id="Pan_g17415.t2"/>
    </source>
</evidence>
<dbReference type="GO" id="GO:0008270">
    <property type="term" value="F:zinc ion binding"/>
    <property type="evidence" value="ECO:0007669"/>
    <property type="project" value="UniProtKB-KW"/>
</dbReference>
<feature type="region of interest" description="Disordered" evidence="4">
    <location>
        <begin position="508"/>
        <end position="554"/>
    </location>
</feature>
<feature type="region of interest" description="Disordered" evidence="4">
    <location>
        <begin position="417"/>
        <end position="438"/>
    </location>
</feature>
<evidence type="ECO:0000256" key="4">
    <source>
        <dbReference type="SAM" id="MobiDB-lite"/>
    </source>
</evidence>
<feature type="compositionally biased region" description="Low complexity" evidence="4">
    <location>
        <begin position="574"/>
        <end position="590"/>
    </location>
</feature>
<keyword evidence="6" id="KW-1185">Reference proteome</keyword>
<dbReference type="PROSITE" id="PS51257">
    <property type="entry name" value="PROKAR_LIPOPROTEIN"/>
    <property type="match status" value="1"/>
</dbReference>
<dbReference type="WBParaSite" id="Pan_g17415.t2">
    <property type="protein sequence ID" value="Pan_g17415.t2"/>
    <property type="gene ID" value="Pan_g17415"/>
</dbReference>
<reference evidence="6" key="1">
    <citation type="journal article" date="2013" name="Genetics">
        <title>The draft genome and transcriptome of Panagrellus redivivus are shaped by the harsh demands of a free-living lifestyle.</title>
        <authorList>
            <person name="Srinivasan J."/>
            <person name="Dillman A.R."/>
            <person name="Macchietto M.G."/>
            <person name="Heikkinen L."/>
            <person name="Lakso M."/>
            <person name="Fracchia K.M."/>
            <person name="Antoshechkin I."/>
            <person name="Mortazavi A."/>
            <person name="Wong G."/>
            <person name="Sternberg P.W."/>
        </authorList>
    </citation>
    <scope>NUCLEOTIDE SEQUENCE [LARGE SCALE GENOMIC DNA]</scope>
    <source>
        <strain evidence="6">MT8872</strain>
    </source>
</reference>
<sequence length="653" mass="71041">MYVKVLKTRSALTSMIFSPPPLLLLACPPFWLAATEDFIEKRQPHTRDGEGLYLQSGACLCGCGVCTSSAPVMVELVARRRRRHRRPSCAAILLFETLVLDDDDKIFGGKTLRGLCGLVPFFDFAFDFIVPSPGRQSSVPIVAVFAQDCTSRRPSPWPDNDDDSSSRILRLAGDLYYFVKIAPNPLLALFSSSTDRDLVGGDNREAETETSEMYNFRNYDPATPRMVTSFKGNQKLIFEGYRYNIHHIVPAKNVKTWRCVCAKKLTSARSWCKGRAETWDNDSHGTSKGEHNHAAEHDVAELEFFKSQLILAAIDYPDAPLNDLIDAATSMMSAGVTFGSRESLKKSLTVARKSAENGGFKLKNYKNSSENTGSRTKAVSNIPRRTPEVFPKSLNLFENGTMASLLSLAKQCQETNNNNELDDTRSTPSVDEFQQSTSSASSILNNLNSLAADLDEDGPAAKMARFDPSSVTDGTMDNALTSILLGNLSNTFDTSGFASMGGLTSKDWGNSVSLDQSRSPSRRSTPLSVNGFDSPLYASTPNGSARRKPLDKAKQTARVNDIFNKLSTKAAAAASNTTTSESASTVSSPTKTFANSSTQTCVTETQTDSDGSQINIGSCLKSTDACGCRIIRVCCCSNETCARGVKRGRDSTE</sequence>
<dbReference type="Gene3D" id="2.20.25.240">
    <property type="match status" value="1"/>
</dbReference>
<dbReference type="Proteomes" id="UP000492821">
    <property type="component" value="Unassembled WGS sequence"/>
</dbReference>
<keyword evidence="1" id="KW-0479">Metal-binding</keyword>